<dbReference type="Proteomes" id="UP001558850">
    <property type="component" value="Unassembled WGS sequence"/>
</dbReference>
<evidence type="ECO:0000313" key="1">
    <source>
        <dbReference type="EMBL" id="MEX3937175.1"/>
    </source>
</evidence>
<evidence type="ECO:0000313" key="2">
    <source>
        <dbReference type="Proteomes" id="UP001558850"/>
    </source>
</evidence>
<keyword evidence="2" id="KW-1185">Reference proteome</keyword>
<dbReference type="EMBL" id="JBFRCH010000045">
    <property type="protein sequence ID" value="MEX3937175.1"/>
    <property type="molecule type" value="Genomic_DNA"/>
</dbReference>
<proteinExistence type="predicted"/>
<protein>
    <submittedName>
        <fullName evidence="1">CsbD family protein</fullName>
    </submittedName>
</protein>
<name>A0ACC6UCG5_9BURK</name>
<reference evidence="1" key="1">
    <citation type="submission" date="2024-07" db="EMBL/GenBank/DDBJ databases">
        <title>A survey of Mimosa microsymbionts across Brazilian biomes reveals a high diversity of Paraburkholderia nodulating endemic species, but also that Cupriavidus is common as a symbiont of widespread species.</title>
        <authorList>
            <person name="Rouws L."/>
            <person name="Barauna A."/>
            <person name="Beukes C."/>
            <person name="Rouws J.R.C."/>
            <person name="De Faria S.M."/>
            <person name="Gross E."/>
            <person name="Bueno Dos Reis Junior F."/>
            <person name="Simon M.F."/>
            <person name="Maluk M."/>
            <person name="Odee D.W."/>
            <person name="Kenicer G."/>
            <person name="Young J.P.W."/>
            <person name="Reis V.M."/>
            <person name="Zilli J."/>
            <person name="James E.K."/>
        </authorList>
    </citation>
    <scope>NUCLEOTIDE SEQUENCE</scope>
    <source>
        <strain evidence="1">EG181B</strain>
    </source>
</reference>
<gene>
    <name evidence="1" type="ORF">AB4Y32_36480</name>
</gene>
<comment type="caution">
    <text evidence="1">The sequence shown here is derived from an EMBL/GenBank/DDBJ whole genome shotgun (WGS) entry which is preliminary data.</text>
</comment>
<sequence>MVTTDAMKTNPDEVGGIVHKVVGKVRETAESLVGDPAMELKAKAQHLGGQLQGQATDRLDDIRELATSRPVGSLVVVAAAGFLLGSLWSSRRH</sequence>
<organism evidence="1 2">
    <name type="scientific">Paraburkholderia phymatum</name>
    <dbReference type="NCBI Taxonomy" id="148447"/>
    <lineage>
        <taxon>Bacteria</taxon>
        <taxon>Pseudomonadati</taxon>
        <taxon>Pseudomonadota</taxon>
        <taxon>Betaproteobacteria</taxon>
        <taxon>Burkholderiales</taxon>
        <taxon>Burkholderiaceae</taxon>
        <taxon>Paraburkholderia</taxon>
    </lineage>
</organism>
<accession>A0ACC6UCG5</accession>